<sequence>MALALNELFALHKMAKDSHDEAVAALQHLGSLRKEKNHIQTSFNEVNAERQQSISRRNDLQEQLSKLIQVEIKAINLAIGTLESTIKAQDSSRSSLFWHDIHLDNKIRELGNQHVAWELDQKVGSERLAQLENEWTACKNRLDQATPTLPASFFEVVSEGTYSSVMTTPFPVDPVAQLSADILIDLQSETIASSVTQEVLSEFEQQPDDTLAVGTQAFTETPSVVVDEPLLDAERRVPEEVGSDERNSNLQQWVPQLLQKALGWSFVNVDDDEDEVVPHRVDEQPKVFESNTDSKFPFVDELIEKSEGVKKITKLQRKRDIVEIVESIKKFIKSINKIVSLGLISELLRSWWRVKTEPRAKEAPPTKEIPVSSEGMIPIDQLKKFIEGTIKNNPSGPLILYPSMTTTRELCQNSTLIVELTTEVRCIYTFFTPSMRDYKLQTRSNEDLVGPQPNWLEKEVTGPKDLSRLTSVADERRKKEKLS</sequence>
<feature type="compositionally biased region" description="Basic and acidic residues" evidence="1">
    <location>
        <begin position="456"/>
        <end position="483"/>
    </location>
</feature>
<protein>
    <submittedName>
        <fullName evidence="2">Uncharacterized protein</fullName>
    </submittedName>
</protein>
<dbReference type="EMBL" id="JAVYJV010000018">
    <property type="protein sequence ID" value="KAK4348241.1"/>
    <property type="molecule type" value="Genomic_DNA"/>
</dbReference>
<proteinExistence type="predicted"/>
<dbReference type="Proteomes" id="UP001291623">
    <property type="component" value="Unassembled WGS sequence"/>
</dbReference>
<name>A0AAE1RAG8_9SOLA</name>
<evidence type="ECO:0000313" key="2">
    <source>
        <dbReference type="EMBL" id="KAK4348241.1"/>
    </source>
</evidence>
<comment type="caution">
    <text evidence="2">The sequence shown here is derived from an EMBL/GenBank/DDBJ whole genome shotgun (WGS) entry which is preliminary data.</text>
</comment>
<dbReference type="AlphaFoldDB" id="A0AAE1RAG8"/>
<keyword evidence="3" id="KW-1185">Reference proteome</keyword>
<evidence type="ECO:0000313" key="3">
    <source>
        <dbReference type="Proteomes" id="UP001291623"/>
    </source>
</evidence>
<reference evidence="2" key="1">
    <citation type="submission" date="2023-12" db="EMBL/GenBank/DDBJ databases">
        <title>Genome assembly of Anisodus tanguticus.</title>
        <authorList>
            <person name="Wang Y.-J."/>
        </authorList>
    </citation>
    <scope>NUCLEOTIDE SEQUENCE</scope>
    <source>
        <strain evidence="2">KB-2021</strain>
        <tissue evidence="2">Leaf</tissue>
    </source>
</reference>
<accession>A0AAE1RAG8</accession>
<gene>
    <name evidence="2" type="ORF">RND71_034580</name>
</gene>
<evidence type="ECO:0000256" key="1">
    <source>
        <dbReference type="SAM" id="MobiDB-lite"/>
    </source>
</evidence>
<feature type="region of interest" description="Disordered" evidence="1">
    <location>
        <begin position="451"/>
        <end position="483"/>
    </location>
</feature>
<organism evidence="2 3">
    <name type="scientific">Anisodus tanguticus</name>
    <dbReference type="NCBI Taxonomy" id="243964"/>
    <lineage>
        <taxon>Eukaryota</taxon>
        <taxon>Viridiplantae</taxon>
        <taxon>Streptophyta</taxon>
        <taxon>Embryophyta</taxon>
        <taxon>Tracheophyta</taxon>
        <taxon>Spermatophyta</taxon>
        <taxon>Magnoliopsida</taxon>
        <taxon>eudicotyledons</taxon>
        <taxon>Gunneridae</taxon>
        <taxon>Pentapetalae</taxon>
        <taxon>asterids</taxon>
        <taxon>lamiids</taxon>
        <taxon>Solanales</taxon>
        <taxon>Solanaceae</taxon>
        <taxon>Solanoideae</taxon>
        <taxon>Hyoscyameae</taxon>
        <taxon>Anisodus</taxon>
    </lineage>
</organism>